<proteinExistence type="predicted"/>
<dbReference type="RefSeq" id="WP_308458403.1">
    <property type="nucleotide sequence ID" value="NZ_JAJEPS010000001.1"/>
</dbReference>
<protein>
    <submittedName>
        <fullName evidence="1">Uncharacterized protein</fullName>
    </submittedName>
</protein>
<sequence length="59" mass="6231">MKTMEKTTFTEEQMKGARQLCGILNETSGDKKSVFLAIANAYMDGMATGVAVAAAGTLK</sequence>
<reference evidence="1 2" key="1">
    <citation type="submission" date="2021-10" db="EMBL/GenBank/DDBJ databases">
        <title>Anaerobic single-cell dispensing facilitates the cultivation of human gut bacteria.</title>
        <authorList>
            <person name="Afrizal A."/>
        </authorList>
    </citation>
    <scope>NUCLEOTIDE SEQUENCE [LARGE SCALE GENOMIC DNA]</scope>
    <source>
        <strain evidence="1 2">CLA-AA-H276</strain>
    </source>
</reference>
<evidence type="ECO:0000313" key="1">
    <source>
        <dbReference type="EMBL" id="MCC2124848.1"/>
    </source>
</evidence>
<organism evidence="1 2">
    <name type="scientific">Hominiventricola filiformis</name>
    <dbReference type="NCBI Taxonomy" id="2885352"/>
    <lineage>
        <taxon>Bacteria</taxon>
        <taxon>Bacillati</taxon>
        <taxon>Bacillota</taxon>
        <taxon>Clostridia</taxon>
        <taxon>Lachnospirales</taxon>
        <taxon>Lachnospiraceae</taxon>
        <taxon>Hominiventricola</taxon>
    </lineage>
</organism>
<gene>
    <name evidence="1" type="ORF">LKD36_01490</name>
</gene>
<keyword evidence="2" id="KW-1185">Reference proteome</keyword>
<dbReference type="EMBL" id="JAJEPS010000001">
    <property type="protein sequence ID" value="MCC2124848.1"/>
    <property type="molecule type" value="Genomic_DNA"/>
</dbReference>
<dbReference type="Proteomes" id="UP001198220">
    <property type="component" value="Unassembled WGS sequence"/>
</dbReference>
<dbReference type="AlphaFoldDB" id="A0AAE3D8L5"/>
<evidence type="ECO:0000313" key="2">
    <source>
        <dbReference type="Proteomes" id="UP001198220"/>
    </source>
</evidence>
<name>A0AAE3D8L5_9FIRM</name>
<accession>A0AAE3D8L5</accession>
<comment type="caution">
    <text evidence="1">The sequence shown here is derived from an EMBL/GenBank/DDBJ whole genome shotgun (WGS) entry which is preliminary data.</text>
</comment>